<organism evidence="2">
    <name type="scientific">Salinicola endophyticus</name>
    <dbReference type="NCBI Taxonomy" id="1949083"/>
    <lineage>
        <taxon>Bacteria</taxon>
        <taxon>Pseudomonadati</taxon>
        <taxon>Pseudomonadota</taxon>
        <taxon>Gammaproteobacteria</taxon>
        <taxon>Oceanospirillales</taxon>
        <taxon>Halomonadaceae</taxon>
        <taxon>Salinicola</taxon>
    </lineage>
</organism>
<proteinExistence type="predicted"/>
<dbReference type="RefSeq" id="WP_353981559.1">
    <property type="nucleotide sequence ID" value="NZ_CP159578.1"/>
</dbReference>
<feature type="transmembrane region" description="Helical" evidence="1">
    <location>
        <begin position="20"/>
        <end position="40"/>
    </location>
</feature>
<dbReference type="EMBL" id="CP159578">
    <property type="protein sequence ID" value="XCJ80748.1"/>
    <property type="molecule type" value="Genomic_DNA"/>
</dbReference>
<keyword evidence="1" id="KW-0812">Transmembrane</keyword>
<dbReference type="AlphaFoldDB" id="A0AB74UHT6"/>
<keyword evidence="1" id="KW-0472">Membrane</keyword>
<evidence type="ECO:0000256" key="1">
    <source>
        <dbReference type="SAM" id="Phobius"/>
    </source>
</evidence>
<name>A0AB74UHT6_9GAMM</name>
<sequence length="420" mass="45265">MMGRFQWIWRRLHRSLWYRASLYSLAGVVTALVAWVLTPWLTLPEFFTIGAKAVDSILDIIASSMLAVTTFSLSAMVTAYGSATSNVSPRATLLLIEDRITQNTLATFIGAFLFSLVGIVALAAGVYDADGRTLLFAATLVVIVLVVYQLIKWAGYLTRLGRVRDTIGKVERAASAALQARIDNPYLGGEAMPANLPSGLRQVRAQQVGYVQHIDTARLGTLAEDAETAIYVQALPGSFVDRDAGLAASPGLDETRAASIRAAFTIGPSRHFDQDPRFGLIVMAEVASRALSPGINDSGTAIDAIGCMVRVLTPWVEHAKDGIDEPEAPIRHVYVAALSSQDLFDDFFTPVGRDGAGSVEVGIRLQKALRALAAAGDAPIQALAREHMQLLVARCEQAMSLEADRARVRALLEPEPVRHA</sequence>
<dbReference type="InterPro" id="IPR018723">
    <property type="entry name" value="DUF2254_membrane"/>
</dbReference>
<protein>
    <submittedName>
        <fullName evidence="2">DUF2254 domain-containing protein</fullName>
    </submittedName>
</protein>
<feature type="transmembrane region" description="Helical" evidence="1">
    <location>
        <begin position="133"/>
        <end position="151"/>
    </location>
</feature>
<evidence type="ECO:0000313" key="2">
    <source>
        <dbReference type="EMBL" id="XCJ80748.1"/>
    </source>
</evidence>
<dbReference type="Pfam" id="PF10011">
    <property type="entry name" value="DUF2254"/>
    <property type="match status" value="1"/>
</dbReference>
<gene>
    <name evidence="2" type="ORF">ABV408_06085</name>
</gene>
<keyword evidence="1" id="KW-1133">Transmembrane helix</keyword>
<accession>A0AB74UHT6</accession>
<reference evidence="2" key="1">
    <citation type="submission" date="2024-06" db="EMBL/GenBank/DDBJ databases">
        <title>Complete genome of Salinicola endophyticus HNIBRBA4755.</title>
        <authorList>
            <person name="Shin S.Y."/>
            <person name="Kang H."/>
            <person name="Song J."/>
        </authorList>
    </citation>
    <scope>NUCLEOTIDE SEQUENCE</scope>
    <source>
        <strain evidence="2">HNIBRBA4755</strain>
    </source>
</reference>
<feature type="transmembrane region" description="Helical" evidence="1">
    <location>
        <begin position="60"/>
        <end position="83"/>
    </location>
</feature>
<feature type="transmembrane region" description="Helical" evidence="1">
    <location>
        <begin position="104"/>
        <end position="127"/>
    </location>
</feature>